<name>A0A1G2QAT8_9BACT</name>
<dbReference type="EMBL" id="MHTG01000009">
    <property type="protein sequence ID" value="OHA57670.1"/>
    <property type="molecule type" value="Genomic_DNA"/>
</dbReference>
<organism evidence="1 2">
    <name type="scientific">Candidatus Vogelbacteria bacterium GWA1_51_14</name>
    <dbReference type="NCBI Taxonomy" id="1802435"/>
    <lineage>
        <taxon>Bacteria</taxon>
        <taxon>Candidatus Vogeliibacteriota</taxon>
    </lineage>
</organism>
<proteinExistence type="predicted"/>
<dbReference type="Proteomes" id="UP000176494">
    <property type="component" value="Unassembled WGS sequence"/>
</dbReference>
<dbReference type="AlphaFoldDB" id="A0A1G2QAT8"/>
<accession>A0A1G2QAT8</accession>
<sequence length="153" mass="17499">MINPIIEVQCPYCASKGSVVIPSFYSVIVGPCPQCGELVLICLGQIRRLQKEIILYGSADDQFRHLTEVINQISDRMIKDVAKVIRDMIDDVDEIDLKVLQSYGQAEKISSDTIEEKTPRKSKVIQEEEINRFKSELNQIDDSKFFRKTFGQQ</sequence>
<reference evidence="1 2" key="1">
    <citation type="journal article" date="2016" name="Nat. Commun.">
        <title>Thousands of microbial genomes shed light on interconnected biogeochemical processes in an aquifer system.</title>
        <authorList>
            <person name="Anantharaman K."/>
            <person name="Brown C.T."/>
            <person name="Hug L.A."/>
            <person name="Sharon I."/>
            <person name="Castelle C.J."/>
            <person name="Probst A.J."/>
            <person name="Thomas B.C."/>
            <person name="Singh A."/>
            <person name="Wilkins M.J."/>
            <person name="Karaoz U."/>
            <person name="Brodie E.L."/>
            <person name="Williams K.H."/>
            <person name="Hubbard S.S."/>
            <person name="Banfield J.F."/>
        </authorList>
    </citation>
    <scope>NUCLEOTIDE SEQUENCE [LARGE SCALE GENOMIC DNA]</scope>
</reference>
<comment type="caution">
    <text evidence="1">The sequence shown here is derived from an EMBL/GenBank/DDBJ whole genome shotgun (WGS) entry which is preliminary data.</text>
</comment>
<evidence type="ECO:0000313" key="1">
    <source>
        <dbReference type="EMBL" id="OHA57670.1"/>
    </source>
</evidence>
<protein>
    <submittedName>
        <fullName evidence="1">Uncharacterized protein</fullName>
    </submittedName>
</protein>
<evidence type="ECO:0000313" key="2">
    <source>
        <dbReference type="Proteomes" id="UP000176494"/>
    </source>
</evidence>
<gene>
    <name evidence="1" type="ORF">A2114_01910</name>
</gene>